<gene>
    <name evidence="3" type="ORF">TSPGSL018_15712</name>
</gene>
<keyword evidence="2" id="KW-0472">Membrane</keyword>
<dbReference type="AlphaFoldDB" id="A0A061R0T9"/>
<keyword evidence="2" id="KW-1133">Transmembrane helix</keyword>
<evidence type="ECO:0000256" key="2">
    <source>
        <dbReference type="SAM" id="Phobius"/>
    </source>
</evidence>
<feature type="region of interest" description="Disordered" evidence="1">
    <location>
        <begin position="1"/>
        <end position="42"/>
    </location>
</feature>
<dbReference type="EMBL" id="GBEZ01021145">
    <property type="protein sequence ID" value="JAC65583.1"/>
    <property type="molecule type" value="Transcribed_RNA"/>
</dbReference>
<name>A0A061R0T9_9CHLO</name>
<reference evidence="3" key="1">
    <citation type="submission" date="2014-05" db="EMBL/GenBank/DDBJ databases">
        <title>The transcriptome of the halophilic microalga Tetraselmis sp. GSL018 isolated from the Great Salt Lake, Utah.</title>
        <authorList>
            <person name="Jinkerson R.E."/>
            <person name="D'Adamo S."/>
            <person name="Posewitz M.C."/>
        </authorList>
    </citation>
    <scope>NUCLEOTIDE SEQUENCE</scope>
    <source>
        <strain evidence="3">GSL018</strain>
    </source>
</reference>
<organism evidence="3">
    <name type="scientific">Tetraselmis sp. GSL018</name>
    <dbReference type="NCBI Taxonomy" id="582737"/>
    <lineage>
        <taxon>Eukaryota</taxon>
        <taxon>Viridiplantae</taxon>
        <taxon>Chlorophyta</taxon>
        <taxon>core chlorophytes</taxon>
        <taxon>Chlorodendrophyceae</taxon>
        <taxon>Chlorodendrales</taxon>
        <taxon>Chlorodendraceae</taxon>
        <taxon>Tetraselmis</taxon>
    </lineage>
</organism>
<feature type="transmembrane region" description="Helical" evidence="2">
    <location>
        <begin position="61"/>
        <end position="79"/>
    </location>
</feature>
<evidence type="ECO:0000256" key="1">
    <source>
        <dbReference type="SAM" id="MobiDB-lite"/>
    </source>
</evidence>
<evidence type="ECO:0000313" key="3">
    <source>
        <dbReference type="EMBL" id="JAC65583.1"/>
    </source>
</evidence>
<feature type="compositionally biased region" description="Low complexity" evidence="1">
    <location>
        <begin position="9"/>
        <end position="19"/>
    </location>
</feature>
<proteinExistence type="predicted"/>
<accession>A0A061R0T9</accession>
<protein>
    <submittedName>
        <fullName evidence="3">Uncharacterized protein</fullName>
    </submittedName>
</protein>
<keyword evidence="2" id="KW-0812">Transmembrane</keyword>
<sequence>MRTSISEHTATGAATTTGTLSLDEIPKPPLPRSAPVKDQHNSENAGFDVFSVAKSYTGLKLMAFVAFSLLVLILQFVILGRLSSMSSDLVFLKGAVSRANLGPANNSGAS</sequence>